<dbReference type="PANTHER" id="PTHR46082:SF6">
    <property type="entry name" value="AAA+ ATPASE DOMAIN-CONTAINING PROTEIN-RELATED"/>
    <property type="match status" value="1"/>
</dbReference>
<protein>
    <submittedName>
        <fullName evidence="1">Uncharacterized protein</fullName>
    </submittedName>
</protein>
<dbReference type="GO" id="GO:0043531">
    <property type="term" value="F:ADP binding"/>
    <property type="evidence" value="ECO:0007669"/>
    <property type="project" value="InterPro"/>
</dbReference>
<dbReference type="InterPro" id="IPR011990">
    <property type="entry name" value="TPR-like_helical_dom_sf"/>
</dbReference>
<keyword evidence="2" id="KW-1185">Reference proteome</keyword>
<dbReference type="SUPFAM" id="SSF52540">
    <property type="entry name" value="P-loop containing nucleoside triphosphate hydrolases"/>
    <property type="match status" value="1"/>
</dbReference>
<dbReference type="Pfam" id="PF13424">
    <property type="entry name" value="TPR_12"/>
    <property type="match status" value="1"/>
</dbReference>
<dbReference type="SUPFAM" id="SSF48452">
    <property type="entry name" value="TPR-like"/>
    <property type="match status" value="2"/>
</dbReference>
<dbReference type="OrthoDB" id="5086500at2759"/>
<evidence type="ECO:0000313" key="1">
    <source>
        <dbReference type="EMBL" id="CAF9931084.1"/>
    </source>
</evidence>
<sequence>MGDPFSIVAGTAGLADVCVRTIKFIKAVQAGLHEIDGDIESLCEEISSVQTANDVVAGIYTKIVTSGQKDTDLQQNLNAHWKATKATLSGCQNIVEQLETLLKSIVGNGDQRKLDKFRKWLKHESKEKDFDGLRGKLQTRQNALQLILEATNLLHILISQQTSHSSISDLSNSLEQLGQTLTTKIEALHNGPITISDSTLETAVHAAQYIANIAYINEHFYIPQSVSSSFTGREEELSDLREHLIAKPMDKLQSMQKRFVIFGLAGSGKTQTCCKFAVDNKNSFWGVFWLNASSEEHLKQSFITLSEVAKVAPNEAAVKGWLSSLGSNKPWLLIIDNADDTGSLVEQSFPDNVYGSIVITTRNPLLRMQGTVGPRYFQFDGLNESVSIRLLLRLADEASPWAPQAIDFAKSIAKKIGYLPLALTYAGKTIAAKFCTLQTYLDFYDRCWARIRQMKGQRDSSSIPDASAAIYKSYEVMYQSLASRKTQASEDALDLLKIFSFLDRQNIKLEIFIRAANNPKLEEASAKPDDIWQNSPKSQLPWSKIWKSIIIQLVQGMSRLSFRPVLPRFLLLDRDSGDFDELRLREAINELLKMSLISASSGSDDCYSMHAAVHDWARQRPEMTLADQAIWCQITSNILSRAILLPPMDDTEDGERFRRELLPHVAHVGRIEQDINRTFVQNRRSRYNIIPIPQARITSDHLLQLVKFSLVYYQGHQLEEAEKLQRYVVDFLVQHLGLDNIQTIRMLRLLSRTYFQLARMDEAVELQRRAYNACLETLGKEHPETLQVMDQYGSALWLQGHFQESLSMHKIVVERLTEQFGAYDVLTLKAMGGLGRALCKDFQFAQAIQVNSHAFTELKSTLGTSHSATLEAMDNLAMAYFDRTAYRQGQPGDLNRALELEQEIFTKRVERLGREHYHTLWAGLNLARIRAIRGEVKEALNIFLPGLEVVKRDLEPDHFLFLFTELHHARILMCAKQYAEAERLLSGVVQAHEKAHRRHPDRLLGLYSLVKCRRVLGKDNGDTEILYQRLLDGAKETFGATHPAVENVLDERALSGEFGDIYDENGRPQPLHPSEVQM</sequence>
<dbReference type="Proteomes" id="UP000664169">
    <property type="component" value="Unassembled WGS sequence"/>
</dbReference>
<proteinExistence type="predicted"/>
<gene>
    <name evidence="1" type="ORF">GOMPHAMPRED_005819</name>
</gene>
<name>A0A8H3FUQ7_9LECA</name>
<accession>A0A8H3FUQ7</accession>
<dbReference type="InterPro" id="IPR053137">
    <property type="entry name" value="NLR-like"/>
</dbReference>
<reference evidence="1" key="1">
    <citation type="submission" date="2021-03" db="EMBL/GenBank/DDBJ databases">
        <authorList>
            <person name="Tagirdzhanova G."/>
        </authorList>
    </citation>
    <scope>NUCLEOTIDE SEQUENCE</scope>
</reference>
<dbReference type="PANTHER" id="PTHR46082">
    <property type="entry name" value="ATP/GTP-BINDING PROTEIN-RELATED"/>
    <property type="match status" value="1"/>
</dbReference>
<organism evidence="1 2">
    <name type="scientific">Gomphillus americanus</name>
    <dbReference type="NCBI Taxonomy" id="1940652"/>
    <lineage>
        <taxon>Eukaryota</taxon>
        <taxon>Fungi</taxon>
        <taxon>Dikarya</taxon>
        <taxon>Ascomycota</taxon>
        <taxon>Pezizomycotina</taxon>
        <taxon>Lecanoromycetes</taxon>
        <taxon>OSLEUM clade</taxon>
        <taxon>Ostropomycetidae</taxon>
        <taxon>Ostropales</taxon>
        <taxon>Graphidaceae</taxon>
        <taxon>Gomphilloideae</taxon>
        <taxon>Gomphillus</taxon>
    </lineage>
</organism>
<dbReference type="Gene3D" id="1.25.40.10">
    <property type="entry name" value="Tetratricopeptide repeat domain"/>
    <property type="match status" value="2"/>
</dbReference>
<comment type="caution">
    <text evidence="1">The sequence shown here is derived from an EMBL/GenBank/DDBJ whole genome shotgun (WGS) entry which is preliminary data.</text>
</comment>
<dbReference type="AlphaFoldDB" id="A0A8H3FUQ7"/>
<dbReference type="Gene3D" id="3.40.50.300">
    <property type="entry name" value="P-loop containing nucleotide triphosphate hydrolases"/>
    <property type="match status" value="1"/>
</dbReference>
<evidence type="ECO:0000313" key="2">
    <source>
        <dbReference type="Proteomes" id="UP000664169"/>
    </source>
</evidence>
<dbReference type="EMBL" id="CAJPDQ010000037">
    <property type="protein sequence ID" value="CAF9931084.1"/>
    <property type="molecule type" value="Genomic_DNA"/>
</dbReference>
<dbReference type="InterPro" id="IPR027417">
    <property type="entry name" value="P-loop_NTPase"/>
</dbReference>